<organism evidence="1">
    <name type="scientific">Anguilla anguilla</name>
    <name type="common">European freshwater eel</name>
    <name type="synonym">Muraena anguilla</name>
    <dbReference type="NCBI Taxonomy" id="7936"/>
    <lineage>
        <taxon>Eukaryota</taxon>
        <taxon>Metazoa</taxon>
        <taxon>Chordata</taxon>
        <taxon>Craniata</taxon>
        <taxon>Vertebrata</taxon>
        <taxon>Euteleostomi</taxon>
        <taxon>Actinopterygii</taxon>
        <taxon>Neopterygii</taxon>
        <taxon>Teleostei</taxon>
        <taxon>Anguilliformes</taxon>
        <taxon>Anguillidae</taxon>
        <taxon>Anguilla</taxon>
    </lineage>
</organism>
<reference evidence="1" key="2">
    <citation type="journal article" date="2015" name="Fish Shellfish Immunol.">
        <title>Early steps in the European eel (Anguilla anguilla)-Vibrio vulnificus interaction in the gills: Role of the RtxA13 toxin.</title>
        <authorList>
            <person name="Callol A."/>
            <person name="Pajuelo D."/>
            <person name="Ebbesson L."/>
            <person name="Teles M."/>
            <person name="MacKenzie S."/>
            <person name="Amaro C."/>
        </authorList>
    </citation>
    <scope>NUCLEOTIDE SEQUENCE</scope>
</reference>
<reference evidence="1" key="1">
    <citation type="submission" date="2014-11" db="EMBL/GenBank/DDBJ databases">
        <authorList>
            <person name="Amaro Gonzalez C."/>
        </authorList>
    </citation>
    <scope>NUCLEOTIDE SEQUENCE</scope>
</reference>
<name>A0A0E9WM93_ANGAN</name>
<dbReference type="AlphaFoldDB" id="A0A0E9WM93"/>
<evidence type="ECO:0000313" key="1">
    <source>
        <dbReference type="EMBL" id="JAH91514.1"/>
    </source>
</evidence>
<accession>A0A0E9WM93</accession>
<sequence>MSSWPWPHLQPASHCPRVPCRGSHKSKAQKYK</sequence>
<protein>
    <submittedName>
        <fullName evidence="1">Uncharacterized protein</fullName>
    </submittedName>
</protein>
<dbReference type="EMBL" id="GBXM01017063">
    <property type="protein sequence ID" value="JAH91514.1"/>
    <property type="molecule type" value="Transcribed_RNA"/>
</dbReference>
<proteinExistence type="predicted"/>